<evidence type="ECO:0000256" key="1">
    <source>
        <dbReference type="SAM" id="MobiDB-lite"/>
    </source>
</evidence>
<feature type="compositionally biased region" description="Basic and acidic residues" evidence="1">
    <location>
        <begin position="27"/>
        <end position="40"/>
    </location>
</feature>
<dbReference type="OMA" id="QKQHDYS"/>
<dbReference type="AlphaFoldDB" id="A0A8S1PMM7"/>
<feature type="region of interest" description="Disordered" evidence="1">
    <location>
        <begin position="1"/>
        <end position="43"/>
    </location>
</feature>
<evidence type="ECO:0000313" key="2">
    <source>
        <dbReference type="EMBL" id="CAD8104231.1"/>
    </source>
</evidence>
<organism evidence="2 3">
    <name type="scientific">Paramecium primaurelia</name>
    <dbReference type="NCBI Taxonomy" id="5886"/>
    <lineage>
        <taxon>Eukaryota</taxon>
        <taxon>Sar</taxon>
        <taxon>Alveolata</taxon>
        <taxon>Ciliophora</taxon>
        <taxon>Intramacronucleata</taxon>
        <taxon>Oligohymenophorea</taxon>
        <taxon>Peniculida</taxon>
        <taxon>Parameciidae</taxon>
        <taxon>Paramecium</taxon>
    </lineage>
</organism>
<dbReference type="EMBL" id="CAJJDM010000126">
    <property type="protein sequence ID" value="CAD8104231.1"/>
    <property type="molecule type" value="Genomic_DNA"/>
</dbReference>
<feature type="compositionally biased region" description="Polar residues" evidence="1">
    <location>
        <begin position="17"/>
        <end position="26"/>
    </location>
</feature>
<protein>
    <submittedName>
        <fullName evidence="2">Uncharacterized protein</fullName>
    </submittedName>
</protein>
<accession>A0A8S1PMM7</accession>
<comment type="caution">
    <text evidence="2">The sequence shown here is derived from an EMBL/GenBank/DDBJ whole genome shotgun (WGS) entry which is preliminary data.</text>
</comment>
<keyword evidence="3" id="KW-1185">Reference proteome</keyword>
<evidence type="ECO:0000313" key="3">
    <source>
        <dbReference type="Proteomes" id="UP000688137"/>
    </source>
</evidence>
<proteinExistence type="predicted"/>
<reference evidence="2" key="1">
    <citation type="submission" date="2021-01" db="EMBL/GenBank/DDBJ databases">
        <authorList>
            <consortium name="Genoscope - CEA"/>
            <person name="William W."/>
        </authorList>
    </citation>
    <scope>NUCLEOTIDE SEQUENCE</scope>
</reference>
<feature type="compositionally biased region" description="Low complexity" evidence="1">
    <location>
        <begin position="1"/>
        <end position="16"/>
    </location>
</feature>
<gene>
    <name evidence="2" type="ORF">PPRIM_AZ9-3.1.T1230078</name>
</gene>
<sequence length="78" mass="8864">MNNQSQNSQTQGSIQQVDPNQQNQKTESIKLKQKQHDYSKGNRTCMATGKNGIDFYILAKIVQKEHSDIILSVIEKQS</sequence>
<dbReference type="Proteomes" id="UP000688137">
    <property type="component" value="Unassembled WGS sequence"/>
</dbReference>
<name>A0A8S1PMM7_PARPR</name>